<dbReference type="InterPro" id="IPR044429">
    <property type="entry name" value="SETD4_SET"/>
</dbReference>
<evidence type="ECO:0000313" key="2">
    <source>
        <dbReference type="EMBL" id="CZR58438.1"/>
    </source>
</evidence>
<gene>
    <name evidence="2" type="ORF">PAC_08330</name>
</gene>
<dbReference type="CDD" id="cd19177">
    <property type="entry name" value="SET_SETD4"/>
    <property type="match status" value="1"/>
</dbReference>
<feature type="domain" description="SET" evidence="1">
    <location>
        <begin position="20"/>
        <end position="228"/>
    </location>
</feature>
<dbReference type="Pfam" id="PF00856">
    <property type="entry name" value="SET"/>
    <property type="match status" value="1"/>
</dbReference>
<keyword evidence="3" id="KW-1185">Reference proteome</keyword>
<proteinExistence type="predicted"/>
<dbReference type="PROSITE" id="PS50280">
    <property type="entry name" value="SET"/>
    <property type="match status" value="1"/>
</dbReference>
<dbReference type="Gene3D" id="3.90.1410.10">
    <property type="entry name" value="set domain protein methyltransferase, domain 1"/>
    <property type="match status" value="1"/>
</dbReference>
<dbReference type="SUPFAM" id="SSF82199">
    <property type="entry name" value="SET domain"/>
    <property type="match status" value="1"/>
</dbReference>
<dbReference type="InterPro" id="IPR050600">
    <property type="entry name" value="SETD3_SETD6_MTase"/>
</dbReference>
<name>A0A1L7X087_9HELO</name>
<dbReference type="Proteomes" id="UP000184330">
    <property type="component" value="Unassembled WGS sequence"/>
</dbReference>
<organism evidence="2 3">
    <name type="scientific">Phialocephala subalpina</name>
    <dbReference type="NCBI Taxonomy" id="576137"/>
    <lineage>
        <taxon>Eukaryota</taxon>
        <taxon>Fungi</taxon>
        <taxon>Dikarya</taxon>
        <taxon>Ascomycota</taxon>
        <taxon>Pezizomycotina</taxon>
        <taxon>Leotiomycetes</taxon>
        <taxon>Helotiales</taxon>
        <taxon>Mollisiaceae</taxon>
        <taxon>Phialocephala</taxon>
        <taxon>Phialocephala fortinii species complex</taxon>
    </lineage>
</organism>
<accession>A0A1L7X087</accession>
<dbReference type="EMBL" id="FJOG01000012">
    <property type="protein sequence ID" value="CZR58438.1"/>
    <property type="molecule type" value="Genomic_DNA"/>
</dbReference>
<dbReference type="OrthoDB" id="341421at2759"/>
<dbReference type="InterPro" id="IPR001214">
    <property type="entry name" value="SET_dom"/>
</dbReference>
<dbReference type="AlphaFoldDB" id="A0A1L7X087"/>
<dbReference type="PANTHER" id="PTHR13271">
    <property type="entry name" value="UNCHARACTERIZED PUTATIVE METHYLTRANSFERASE"/>
    <property type="match status" value="1"/>
</dbReference>
<reference evidence="2 3" key="1">
    <citation type="submission" date="2016-03" db="EMBL/GenBank/DDBJ databases">
        <authorList>
            <person name="Ploux O."/>
        </authorList>
    </citation>
    <scope>NUCLEOTIDE SEQUENCE [LARGE SCALE GENOMIC DNA]</scope>
    <source>
        <strain evidence="2 3">UAMH 11012</strain>
    </source>
</reference>
<evidence type="ECO:0000259" key="1">
    <source>
        <dbReference type="PROSITE" id="PS50280"/>
    </source>
</evidence>
<dbReference type="STRING" id="576137.A0A1L7X087"/>
<dbReference type="PANTHER" id="PTHR13271:SF137">
    <property type="entry name" value="SET DOMAIN-CONTAINING PROTEIN"/>
    <property type="match status" value="1"/>
</dbReference>
<dbReference type="InterPro" id="IPR046341">
    <property type="entry name" value="SET_dom_sf"/>
</dbReference>
<protein>
    <recommendedName>
        <fullName evidence="1">SET domain-containing protein</fullName>
    </recommendedName>
</protein>
<evidence type="ECO:0000313" key="3">
    <source>
        <dbReference type="Proteomes" id="UP000184330"/>
    </source>
</evidence>
<sequence>MEDHEKFREWVTAEKGVKINGITAHKFEGRGVGIIAEKRLEANTTILIVPIPALRTVHTLPKSLQPLAKSAPTIHGLLALMLVLDTTPKFSLWSAVLPTDSDFQSTMPLHYPPSLQDLLPTSSKTLLAHQKEKLLADWEFASSHYPKIPYEDYLYAWLLVNTRTFYFVSPSPGAVTPKNHDDCMALNPFADYFNHSSVGCHVSLTTSGYTISTNRLYSKGEEVFISYGNHSNDFFLTEYGFILPGVEEEAGNEWDEVLLDDYILPLLSSEKKERLKDAGFWGKYILDGREVCYRTQVALRAQCLSARKWQRFVDGSDDGDEDEEAVNEVLLKVLKRYKKDADKTAKQVRAIKDGEANHRDTLARRWKQISNLLQRAINRIQS</sequence>
<dbReference type="GO" id="GO:0016279">
    <property type="term" value="F:protein-lysine N-methyltransferase activity"/>
    <property type="evidence" value="ECO:0007669"/>
    <property type="project" value="InterPro"/>
</dbReference>